<accession>A0A4Z0F6S4</accession>
<evidence type="ECO:0000313" key="2">
    <source>
        <dbReference type="Proteomes" id="UP000297890"/>
    </source>
</evidence>
<dbReference type="EMBL" id="SRIO01000078">
    <property type="protein sequence ID" value="TFZ79957.1"/>
    <property type="molecule type" value="Genomic_DNA"/>
</dbReference>
<evidence type="ECO:0008006" key="3">
    <source>
        <dbReference type="Google" id="ProtNLM"/>
    </source>
</evidence>
<protein>
    <recommendedName>
        <fullName evidence="3">DUF3310 domain-containing protein</fullName>
    </recommendedName>
</protein>
<comment type="caution">
    <text evidence="1">The sequence shown here is derived from an EMBL/GenBank/DDBJ whole genome shotgun (WGS) entry which is preliminary data.</text>
</comment>
<dbReference type="Proteomes" id="UP000297890">
    <property type="component" value="Unassembled WGS sequence"/>
</dbReference>
<dbReference type="AlphaFoldDB" id="A0A4Z0F6S4"/>
<evidence type="ECO:0000313" key="1">
    <source>
        <dbReference type="EMBL" id="TFZ79957.1"/>
    </source>
</evidence>
<name>A0A4Z0F6S4_9GAMM</name>
<gene>
    <name evidence="1" type="ORF">E4680_13955</name>
</gene>
<proteinExistence type="predicted"/>
<sequence>MSKRSDLWDAFARSVRDHINDYTVPQYGDYPDDLLEEFSAENCVRAIEKYVRRYGKNSRPGQAQLDMLKIAHYASEAYRKMGEENG</sequence>
<reference evidence="1 2" key="1">
    <citation type="journal article" date="2019" name="ISME J.">
        <title>Candidatus Macondimonas diazotrophica, a novel gammaproteobacterial genus dominating crude-oil-contaminated coastal sediments.</title>
        <authorList>
            <person name="Karthikeyan S."/>
            <person name="Konstantinidis K."/>
        </authorList>
    </citation>
    <scope>NUCLEOTIDE SEQUENCE [LARGE SCALE GENOMIC DNA]</scope>
    <source>
        <strain evidence="1 2">KTK01</strain>
    </source>
</reference>
<organism evidence="1 2">
    <name type="scientific">Candidatus Macondimonas diazotrophica</name>
    <dbReference type="NCBI Taxonomy" id="2305248"/>
    <lineage>
        <taxon>Bacteria</taxon>
        <taxon>Pseudomonadati</taxon>
        <taxon>Pseudomonadota</taxon>
        <taxon>Gammaproteobacteria</taxon>
        <taxon>Chromatiales</taxon>
        <taxon>Ectothiorhodospiraceae</taxon>
        <taxon>Candidatus Macondimonas</taxon>
    </lineage>
</organism>
<keyword evidence="2" id="KW-1185">Reference proteome</keyword>